<proteinExistence type="inferred from homology"/>
<keyword evidence="7" id="KW-1185">Reference proteome</keyword>
<dbReference type="RefSeq" id="WP_100161515.1">
    <property type="nucleotide sequence ID" value="NZ_PGTB01000009.1"/>
</dbReference>
<comment type="similarity">
    <text evidence="1">Belongs to the Gfa family.</text>
</comment>
<evidence type="ECO:0000256" key="2">
    <source>
        <dbReference type="ARBA" id="ARBA00022723"/>
    </source>
</evidence>
<dbReference type="InterPro" id="IPR006913">
    <property type="entry name" value="CENP-V/GFA"/>
</dbReference>
<dbReference type="OrthoDB" id="9807246at2"/>
<dbReference type="Proteomes" id="UP000231553">
    <property type="component" value="Unassembled WGS sequence"/>
</dbReference>
<evidence type="ECO:0000256" key="3">
    <source>
        <dbReference type="ARBA" id="ARBA00022833"/>
    </source>
</evidence>
<dbReference type="Pfam" id="PF04828">
    <property type="entry name" value="GFA"/>
    <property type="match status" value="1"/>
</dbReference>
<dbReference type="PANTHER" id="PTHR33337">
    <property type="entry name" value="GFA DOMAIN-CONTAINING PROTEIN"/>
    <property type="match status" value="1"/>
</dbReference>
<keyword evidence="4" id="KW-0456">Lyase</keyword>
<gene>
    <name evidence="6" type="ORF">CVM52_05345</name>
</gene>
<dbReference type="GO" id="GO:0016846">
    <property type="term" value="F:carbon-sulfur lyase activity"/>
    <property type="evidence" value="ECO:0007669"/>
    <property type="project" value="InterPro"/>
</dbReference>
<sequence>MTDRTGKCLCGAVRYTLRETPDAFGVCHCTMCQRVSGGVNMAFTVPADDIEITGAEHVRTYRSSDRAARSFCGICGSNLWYRSTDPAEVSPGYSIGFGTLDDKSGLRLAKEICIETKPESYALAGDHPRLTSQECLT</sequence>
<evidence type="ECO:0000313" key="6">
    <source>
        <dbReference type="EMBL" id="PJE37794.1"/>
    </source>
</evidence>
<evidence type="ECO:0000256" key="1">
    <source>
        <dbReference type="ARBA" id="ARBA00005495"/>
    </source>
</evidence>
<comment type="caution">
    <text evidence="6">The sequence shown here is derived from an EMBL/GenBank/DDBJ whole genome shotgun (WGS) entry which is preliminary data.</text>
</comment>
<evidence type="ECO:0000256" key="4">
    <source>
        <dbReference type="ARBA" id="ARBA00023239"/>
    </source>
</evidence>
<feature type="domain" description="CENP-V/GFA" evidence="5">
    <location>
        <begin position="4"/>
        <end position="122"/>
    </location>
</feature>
<dbReference type="AlphaFoldDB" id="A0A2M8J4U3"/>
<evidence type="ECO:0000313" key="7">
    <source>
        <dbReference type="Proteomes" id="UP000231553"/>
    </source>
</evidence>
<dbReference type="Gene3D" id="3.90.1590.10">
    <property type="entry name" value="glutathione-dependent formaldehyde- activating enzyme (gfa)"/>
    <property type="match status" value="1"/>
</dbReference>
<name>A0A2M8J4U3_9RHOB</name>
<protein>
    <submittedName>
        <fullName evidence="6">Aldehyde-activating protein</fullName>
    </submittedName>
</protein>
<keyword evidence="3" id="KW-0862">Zinc</keyword>
<evidence type="ECO:0000259" key="5">
    <source>
        <dbReference type="PROSITE" id="PS51891"/>
    </source>
</evidence>
<reference evidence="6 7" key="1">
    <citation type="journal article" date="2018" name="Int. J. Syst. Evol. Microbiol.">
        <title>Pseudooceanicola lipolyticus sp. nov., a marine alphaproteobacterium, reclassification of Oceanicola flagellatus as Pseudooceanicola flagellatus comb. nov. and emended description of the genus Pseudooceanicola.</title>
        <authorList>
            <person name="Huang M.-M."/>
            <person name="Guo L.-L."/>
            <person name="Wu Y.-H."/>
            <person name="Lai Q.-L."/>
            <person name="Shao Z.-Z."/>
            <person name="Wang C.-S."/>
            <person name="Wu M."/>
            <person name="Xu X.-W."/>
        </authorList>
    </citation>
    <scope>NUCLEOTIDE SEQUENCE [LARGE SCALE GENOMIC DNA]</scope>
    <source>
        <strain evidence="6 7">157</strain>
    </source>
</reference>
<keyword evidence="2" id="KW-0479">Metal-binding</keyword>
<dbReference type="PROSITE" id="PS51891">
    <property type="entry name" value="CENP_V_GFA"/>
    <property type="match status" value="1"/>
</dbReference>
<dbReference type="InterPro" id="IPR011057">
    <property type="entry name" value="Mss4-like_sf"/>
</dbReference>
<organism evidence="6 7">
    <name type="scientific">Pseudooceanicola lipolyticus</name>
    <dbReference type="NCBI Taxonomy" id="2029104"/>
    <lineage>
        <taxon>Bacteria</taxon>
        <taxon>Pseudomonadati</taxon>
        <taxon>Pseudomonadota</taxon>
        <taxon>Alphaproteobacteria</taxon>
        <taxon>Rhodobacterales</taxon>
        <taxon>Paracoccaceae</taxon>
        <taxon>Pseudooceanicola</taxon>
    </lineage>
</organism>
<dbReference type="GO" id="GO:0046872">
    <property type="term" value="F:metal ion binding"/>
    <property type="evidence" value="ECO:0007669"/>
    <property type="project" value="UniProtKB-KW"/>
</dbReference>
<accession>A0A2M8J4U3</accession>
<dbReference type="EMBL" id="PGTB01000009">
    <property type="protein sequence ID" value="PJE37794.1"/>
    <property type="molecule type" value="Genomic_DNA"/>
</dbReference>
<dbReference type="SUPFAM" id="SSF51316">
    <property type="entry name" value="Mss4-like"/>
    <property type="match status" value="1"/>
</dbReference>
<dbReference type="PANTHER" id="PTHR33337:SF40">
    <property type="entry name" value="CENP-V_GFA DOMAIN-CONTAINING PROTEIN-RELATED"/>
    <property type="match status" value="1"/>
</dbReference>